<feature type="domain" description="NAD-dependent epimerase/dehydratase" evidence="2">
    <location>
        <begin position="9"/>
        <end position="141"/>
    </location>
</feature>
<dbReference type="PANTHER" id="PTHR43000">
    <property type="entry name" value="DTDP-D-GLUCOSE 4,6-DEHYDRATASE-RELATED"/>
    <property type="match status" value="1"/>
</dbReference>
<sequence length="282" mass="31361">MKARGIERVLVTGGAGFIGSHTVDLLLERGYEVIVLDSLVEQVHHGRFPEYMPEGIRFVKGDVRDRELLTGLLRECQAVIHLAAAVGVGQSMYEVENYVDANTRGTSLLLDVLVNEEHDVRKVVVASSMSIYGEGKYFCEECGEPRYPGLRPEEQLAAGVWEHKCHVCGSFLKHLPTDEGKPLMPASIYAMTKRHQEEMVLLIGRTYGIPSVALRYFNVYGPRQSLSNPYTGACAIFVSRILNGKPPFIFEDGGQLRDFVHVKDVARANILALEKCSADYMA</sequence>
<dbReference type="Proteomes" id="UP000244066">
    <property type="component" value="Unassembled WGS sequence"/>
</dbReference>
<dbReference type="InterPro" id="IPR001509">
    <property type="entry name" value="Epimerase_deHydtase"/>
</dbReference>
<comment type="caution">
    <text evidence="3">The sequence shown here is derived from an EMBL/GenBank/DDBJ whole genome shotgun (WGS) entry which is preliminary data.</text>
</comment>
<dbReference type="InterPro" id="IPR036291">
    <property type="entry name" value="NAD(P)-bd_dom_sf"/>
</dbReference>
<dbReference type="Pfam" id="PF01370">
    <property type="entry name" value="Epimerase"/>
    <property type="match status" value="2"/>
</dbReference>
<evidence type="ECO:0000256" key="1">
    <source>
        <dbReference type="ARBA" id="ARBA00007637"/>
    </source>
</evidence>
<organism evidence="3 4">
    <name type="scientific">Candidatus Terraquivivens tikiterensis</name>
    <dbReference type="NCBI Taxonomy" id="1980982"/>
    <lineage>
        <taxon>Archaea</taxon>
        <taxon>Nitrososphaerota</taxon>
        <taxon>Candidatus Wolframiiraptoraceae</taxon>
        <taxon>Candidatus Terraquivivens</taxon>
    </lineage>
</organism>
<reference evidence="3 4" key="1">
    <citation type="submission" date="2017-04" db="EMBL/GenBank/DDBJ databases">
        <title>Draft Aigarchaeota genome from a New Zealand hot spring.</title>
        <authorList>
            <person name="Reysenbach A.-L."/>
            <person name="Donaho J.A."/>
            <person name="Gerhart J."/>
            <person name="Kelley J.F."/>
            <person name="Kouba K."/>
            <person name="Podar M."/>
            <person name="Stott M."/>
        </authorList>
    </citation>
    <scope>NUCLEOTIDE SEQUENCE [LARGE SCALE GENOMIC DNA]</scope>
    <source>
        <strain evidence="3">NZ13_MG1</strain>
    </source>
</reference>
<accession>A0A2R7Y0B0</accession>
<dbReference type="Gene3D" id="3.40.50.720">
    <property type="entry name" value="NAD(P)-binding Rossmann-like Domain"/>
    <property type="match status" value="1"/>
</dbReference>
<dbReference type="EMBL" id="NDWU01000037">
    <property type="protein sequence ID" value="PUA30980.1"/>
    <property type="molecule type" value="Genomic_DNA"/>
</dbReference>
<feature type="non-terminal residue" evidence="3">
    <location>
        <position position="282"/>
    </location>
</feature>
<name>A0A2R7Y0B0_9ARCH</name>
<evidence type="ECO:0000313" key="4">
    <source>
        <dbReference type="Proteomes" id="UP000244066"/>
    </source>
</evidence>
<evidence type="ECO:0000259" key="2">
    <source>
        <dbReference type="Pfam" id="PF01370"/>
    </source>
</evidence>
<evidence type="ECO:0000313" key="3">
    <source>
        <dbReference type="EMBL" id="PUA30980.1"/>
    </source>
</evidence>
<dbReference type="AlphaFoldDB" id="A0A2R7Y0B0"/>
<comment type="similarity">
    <text evidence="1">Belongs to the NAD(P)-dependent epimerase/dehydratase family.</text>
</comment>
<feature type="domain" description="NAD-dependent epimerase/dehydratase" evidence="2">
    <location>
        <begin position="176"/>
        <end position="277"/>
    </location>
</feature>
<proteinExistence type="inferred from homology"/>
<dbReference type="SUPFAM" id="SSF51735">
    <property type="entry name" value="NAD(P)-binding Rossmann-fold domains"/>
    <property type="match status" value="1"/>
</dbReference>
<gene>
    <name evidence="3" type="ORF">B9J98_08350</name>
</gene>
<protein>
    <submittedName>
        <fullName evidence="3">Nucleoside-diphosphate sugar epimerase</fullName>
    </submittedName>
</protein>